<name>A0A401RY47_CHIPU</name>
<dbReference type="AlphaFoldDB" id="A0A401RY47"/>
<comment type="caution">
    <text evidence="1">The sequence shown here is derived from an EMBL/GenBank/DDBJ whole genome shotgun (WGS) entry which is preliminary data.</text>
</comment>
<proteinExistence type="predicted"/>
<sequence>MFWRSGHRPQKQEIASKDETLTLADDSLVTSGEGHLECRRRWKKVLSCSSSDESGLKSVVKHPGGGGRLFDTSGRLQKATRRAAWLGPAGSNSRLNPRFESFELDEEHPKSAVFTMDFTSILLIVDCFKNPARQTVKRSG</sequence>
<evidence type="ECO:0000313" key="1">
    <source>
        <dbReference type="EMBL" id="GCC23073.1"/>
    </source>
</evidence>
<accession>A0A401RY47</accession>
<reference evidence="1 2" key="1">
    <citation type="journal article" date="2018" name="Nat. Ecol. Evol.">
        <title>Shark genomes provide insights into elasmobranch evolution and the origin of vertebrates.</title>
        <authorList>
            <person name="Hara Y"/>
            <person name="Yamaguchi K"/>
            <person name="Onimaru K"/>
            <person name="Kadota M"/>
            <person name="Koyanagi M"/>
            <person name="Keeley SD"/>
            <person name="Tatsumi K"/>
            <person name="Tanaka K"/>
            <person name="Motone F"/>
            <person name="Kageyama Y"/>
            <person name="Nozu R"/>
            <person name="Adachi N"/>
            <person name="Nishimura O"/>
            <person name="Nakagawa R"/>
            <person name="Tanegashima C"/>
            <person name="Kiyatake I"/>
            <person name="Matsumoto R"/>
            <person name="Murakumo K"/>
            <person name="Nishida K"/>
            <person name="Terakita A"/>
            <person name="Kuratani S"/>
            <person name="Sato K"/>
            <person name="Hyodo S Kuraku.S."/>
        </authorList>
    </citation>
    <scope>NUCLEOTIDE SEQUENCE [LARGE SCALE GENOMIC DNA]</scope>
</reference>
<protein>
    <submittedName>
        <fullName evidence="1">Uncharacterized protein</fullName>
    </submittedName>
</protein>
<evidence type="ECO:0000313" key="2">
    <source>
        <dbReference type="Proteomes" id="UP000287033"/>
    </source>
</evidence>
<organism evidence="1 2">
    <name type="scientific">Chiloscyllium punctatum</name>
    <name type="common">Brownbanded bambooshark</name>
    <name type="synonym">Hemiscyllium punctatum</name>
    <dbReference type="NCBI Taxonomy" id="137246"/>
    <lineage>
        <taxon>Eukaryota</taxon>
        <taxon>Metazoa</taxon>
        <taxon>Chordata</taxon>
        <taxon>Craniata</taxon>
        <taxon>Vertebrata</taxon>
        <taxon>Chondrichthyes</taxon>
        <taxon>Elasmobranchii</taxon>
        <taxon>Galeomorphii</taxon>
        <taxon>Galeoidea</taxon>
        <taxon>Orectolobiformes</taxon>
        <taxon>Hemiscylliidae</taxon>
        <taxon>Chiloscyllium</taxon>
    </lineage>
</organism>
<dbReference type="EMBL" id="BEZZ01000022">
    <property type="protein sequence ID" value="GCC23073.1"/>
    <property type="molecule type" value="Genomic_DNA"/>
</dbReference>
<dbReference type="Proteomes" id="UP000287033">
    <property type="component" value="Unassembled WGS sequence"/>
</dbReference>
<gene>
    <name evidence="1" type="ORF">chiPu_0001466</name>
</gene>
<keyword evidence="2" id="KW-1185">Reference proteome</keyword>